<dbReference type="PANTHER" id="PTHR47658:SF1">
    <property type="entry name" value="MEIOSIS INITIATOR PROTEIN"/>
    <property type="match status" value="1"/>
</dbReference>
<dbReference type="Pfam" id="PF00010">
    <property type="entry name" value="HLH"/>
    <property type="match status" value="1"/>
</dbReference>
<proteinExistence type="predicted"/>
<dbReference type="InterPro" id="IPR009071">
    <property type="entry name" value="HMG_box_dom"/>
</dbReference>
<dbReference type="AlphaFoldDB" id="A0A4D9DNS0"/>
<dbReference type="SUPFAM" id="SSF47459">
    <property type="entry name" value="HLH, helix-loop-helix DNA-binding domain"/>
    <property type="match status" value="1"/>
</dbReference>
<dbReference type="InterPro" id="IPR036910">
    <property type="entry name" value="HMG_box_dom_sf"/>
</dbReference>
<name>A0A4D9DNS0_9SAUR</name>
<feature type="region of interest" description="Disordered" evidence="2">
    <location>
        <begin position="121"/>
        <end position="196"/>
    </location>
</feature>
<feature type="domain" description="HMG box" evidence="3">
    <location>
        <begin position="480"/>
        <end position="535"/>
    </location>
</feature>
<dbReference type="SMART" id="SM00398">
    <property type="entry name" value="HMG"/>
    <property type="match status" value="1"/>
</dbReference>
<dbReference type="OrthoDB" id="1919336at2759"/>
<dbReference type="STRING" id="55544.A0A4D9DNS0"/>
<evidence type="ECO:0000259" key="4">
    <source>
        <dbReference type="PROSITE" id="PS50888"/>
    </source>
</evidence>
<evidence type="ECO:0000313" key="6">
    <source>
        <dbReference type="Proteomes" id="UP000297703"/>
    </source>
</evidence>
<dbReference type="InterPro" id="IPR036638">
    <property type="entry name" value="HLH_DNA-bd_sf"/>
</dbReference>
<protein>
    <submittedName>
        <fullName evidence="5">Putative L-aspartate dehydrogenase</fullName>
    </submittedName>
</protein>
<dbReference type="Pfam" id="PF00505">
    <property type="entry name" value="HMG_box"/>
    <property type="match status" value="1"/>
</dbReference>
<accession>A0A4D9DNS0</accession>
<sequence>MWGQVGRPGRSSCQLRTIGDGKRRGNYTNTLRELAQMLPVPLHTSYKKLTKKEILLRVLRYIEHLQASISTARTLLQLRRGEKEEFGAGASRCAEMSACQRGCGDGTPPVTPRRRRAKLLNVGKKPRKGKRSRRSERRGVNKETRRSLSLVESPWQPGRRTEADLHAAGEGTVLSPGTKQLPFQFSRRDPALGSRRPTGSAFLDRAEGGVPGCAADWCVGCDREGSQEEDDICSTCEAQLSYREQRRYDGPDLALLGQELVQYYSCGEEEEDGLDAGPWLSTQSPVCSSHGSLLLCSPGTGGQIGACWASKDLGLSPSLFSSPGRLLPGHVLQGGPEELSQGLFEDVCLSPDSSGSSDSLAGTLLRKTLPDTPLNSRNLFQSTFSLDHCYLSYSEASKTDSSPSSGVTEFMGVWSGQLLQEGSSPGPARSMSSSDENSDSTWIPYKRTKPPPAAGRKRKKGEGGRQPETSIKSRSPLQLKKKCVNGFIMFCRLNRKQFIRACPGMASTAATRELAQLWRTMTKQERRPYCIKARRFSRLNNRIVKQDFSSGGEEEEEMEAPKPFHLLLAEKSLGSRDLGPPAPPRSLQHPAPESV</sequence>
<evidence type="ECO:0000259" key="3">
    <source>
        <dbReference type="PROSITE" id="PS50118"/>
    </source>
</evidence>
<dbReference type="PROSITE" id="PS50118">
    <property type="entry name" value="HMG_BOX_2"/>
    <property type="match status" value="1"/>
</dbReference>
<comment type="caution">
    <text evidence="5">The sequence shown here is derived from an EMBL/GenBank/DDBJ whole genome shotgun (WGS) entry which is preliminary data.</text>
</comment>
<keyword evidence="1" id="KW-0238">DNA-binding</keyword>
<feature type="compositionally biased region" description="Basic and acidic residues" evidence="2">
    <location>
        <begin position="137"/>
        <end position="146"/>
    </location>
</feature>
<feature type="region of interest" description="Disordered" evidence="2">
    <location>
        <begin position="1"/>
        <end position="21"/>
    </location>
</feature>
<dbReference type="SUPFAM" id="SSF47095">
    <property type="entry name" value="HMG-box"/>
    <property type="match status" value="1"/>
</dbReference>
<dbReference type="EMBL" id="QXTE01000437">
    <property type="protein sequence ID" value="TFJ97997.1"/>
    <property type="molecule type" value="Genomic_DNA"/>
</dbReference>
<dbReference type="InterPro" id="IPR011598">
    <property type="entry name" value="bHLH_dom"/>
</dbReference>
<dbReference type="PANTHER" id="PTHR47658">
    <property type="entry name" value="HIGH MOBILITY GROUP B PROTEIN 12-RELATED"/>
    <property type="match status" value="1"/>
</dbReference>
<keyword evidence="6" id="KW-1185">Reference proteome</keyword>
<dbReference type="GO" id="GO:0005634">
    <property type="term" value="C:nucleus"/>
    <property type="evidence" value="ECO:0007669"/>
    <property type="project" value="UniProtKB-UniRule"/>
</dbReference>
<organism evidence="5 6">
    <name type="scientific">Platysternon megacephalum</name>
    <name type="common">big-headed turtle</name>
    <dbReference type="NCBI Taxonomy" id="55544"/>
    <lineage>
        <taxon>Eukaryota</taxon>
        <taxon>Metazoa</taxon>
        <taxon>Chordata</taxon>
        <taxon>Craniata</taxon>
        <taxon>Vertebrata</taxon>
        <taxon>Euteleostomi</taxon>
        <taxon>Archelosauria</taxon>
        <taxon>Testudinata</taxon>
        <taxon>Testudines</taxon>
        <taxon>Cryptodira</taxon>
        <taxon>Durocryptodira</taxon>
        <taxon>Testudinoidea</taxon>
        <taxon>Platysternidae</taxon>
        <taxon>Platysternon</taxon>
    </lineage>
</organism>
<reference evidence="5 6" key="1">
    <citation type="submission" date="2019-04" db="EMBL/GenBank/DDBJ databases">
        <title>Draft genome of the big-headed turtle Platysternon megacephalum.</title>
        <authorList>
            <person name="Gong S."/>
        </authorList>
    </citation>
    <scope>NUCLEOTIDE SEQUENCE [LARGE SCALE GENOMIC DNA]</scope>
    <source>
        <strain evidence="5">DO16091913</strain>
        <tissue evidence="5">Muscle</tissue>
    </source>
</reference>
<feature type="compositionally biased region" description="Basic residues" evidence="2">
    <location>
        <begin position="121"/>
        <end position="136"/>
    </location>
</feature>
<evidence type="ECO:0000256" key="1">
    <source>
        <dbReference type="PROSITE-ProRule" id="PRU00267"/>
    </source>
</evidence>
<dbReference type="PROSITE" id="PS50888">
    <property type="entry name" value="BHLH"/>
    <property type="match status" value="1"/>
</dbReference>
<feature type="DNA-binding region" description="HMG box" evidence="1">
    <location>
        <begin position="480"/>
        <end position="535"/>
    </location>
</feature>
<dbReference type="Gene3D" id="1.10.30.10">
    <property type="entry name" value="High mobility group box domain"/>
    <property type="match status" value="1"/>
</dbReference>
<reference evidence="5 6" key="2">
    <citation type="submission" date="2019-04" db="EMBL/GenBank/DDBJ databases">
        <title>The genome sequence of big-headed turtle.</title>
        <authorList>
            <person name="Gong S."/>
        </authorList>
    </citation>
    <scope>NUCLEOTIDE SEQUENCE [LARGE SCALE GENOMIC DNA]</scope>
    <source>
        <strain evidence="5">DO16091913</strain>
        <tissue evidence="5">Muscle</tissue>
    </source>
</reference>
<feature type="region of interest" description="Disordered" evidence="2">
    <location>
        <begin position="418"/>
        <end position="475"/>
    </location>
</feature>
<gene>
    <name evidence="5" type="ORF">DR999_PMT20100</name>
</gene>
<keyword evidence="1" id="KW-0539">Nucleus</keyword>
<feature type="domain" description="BHLH" evidence="4">
    <location>
        <begin position="11"/>
        <end position="65"/>
    </location>
</feature>
<feature type="region of interest" description="Disordered" evidence="2">
    <location>
        <begin position="573"/>
        <end position="595"/>
    </location>
</feature>
<dbReference type="GO" id="GO:0046983">
    <property type="term" value="F:protein dimerization activity"/>
    <property type="evidence" value="ECO:0007669"/>
    <property type="project" value="InterPro"/>
</dbReference>
<dbReference type="CDD" id="cd21977">
    <property type="entry name" value="HMG-box_BHMG1"/>
    <property type="match status" value="1"/>
</dbReference>
<feature type="compositionally biased region" description="Low complexity" evidence="2">
    <location>
        <begin position="422"/>
        <end position="435"/>
    </location>
</feature>
<evidence type="ECO:0000313" key="5">
    <source>
        <dbReference type="EMBL" id="TFJ97997.1"/>
    </source>
</evidence>
<dbReference type="Proteomes" id="UP000297703">
    <property type="component" value="Unassembled WGS sequence"/>
</dbReference>
<dbReference type="GO" id="GO:0003677">
    <property type="term" value="F:DNA binding"/>
    <property type="evidence" value="ECO:0007669"/>
    <property type="project" value="UniProtKB-UniRule"/>
</dbReference>
<evidence type="ECO:0000256" key="2">
    <source>
        <dbReference type="SAM" id="MobiDB-lite"/>
    </source>
</evidence>